<evidence type="ECO:0000313" key="7">
    <source>
        <dbReference type="EMBL" id="ETO79955.1"/>
    </source>
</evidence>
<dbReference type="InterPro" id="IPR011016">
    <property type="entry name" value="Znf_RING-CH"/>
</dbReference>
<dbReference type="PROSITE" id="PS50089">
    <property type="entry name" value="ZF_RING_2"/>
    <property type="match status" value="1"/>
</dbReference>
<dbReference type="InterPro" id="IPR013083">
    <property type="entry name" value="Znf_RING/FYVE/PHD"/>
</dbReference>
<dbReference type="PANTHER" id="PTHR15710:SF74">
    <property type="entry name" value="RING-TYPE E3 UBIQUITIN TRANSFERASE-RELATED"/>
    <property type="match status" value="1"/>
</dbReference>
<name>A0A081AM44_PHYNI</name>
<feature type="region of interest" description="Disordered" evidence="5">
    <location>
        <begin position="1"/>
        <end position="31"/>
    </location>
</feature>
<dbReference type="Pfam" id="PF13639">
    <property type="entry name" value="zf-RING_2"/>
    <property type="match status" value="1"/>
</dbReference>
<dbReference type="InterPro" id="IPR001841">
    <property type="entry name" value="Znf_RING"/>
</dbReference>
<evidence type="ECO:0000256" key="1">
    <source>
        <dbReference type="ARBA" id="ARBA00022723"/>
    </source>
</evidence>
<evidence type="ECO:0000256" key="5">
    <source>
        <dbReference type="SAM" id="MobiDB-lite"/>
    </source>
</evidence>
<dbReference type="Proteomes" id="UP000028582">
    <property type="component" value="Unassembled WGS sequence"/>
</dbReference>
<feature type="region of interest" description="Disordered" evidence="5">
    <location>
        <begin position="259"/>
        <end position="297"/>
    </location>
</feature>
<evidence type="ECO:0000259" key="6">
    <source>
        <dbReference type="PROSITE" id="PS50089"/>
    </source>
</evidence>
<comment type="caution">
    <text evidence="7">The sequence shown here is derived from an EMBL/GenBank/DDBJ whole genome shotgun (WGS) entry which is preliminary data.</text>
</comment>
<dbReference type="SMART" id="SM00184">
    <property type="entry name" value="RING"/>
    <property type="match status" value="1"/>
</dbReference>
<evidence type="ECO:0000256" key="3">
    <source>
        <dbReference type="ARBA" id="ARBA00022833"/>
    </source>
</evidence>
<gene>
    <name evidence="7" type="ORF">F444_05458</name>
</gene>
<organism evidence="7 8">
    <name type="scientific">Phytophthora nicotianae P1976</name>
    <dbReference type="NCBI Taxonomy" id="1317066"/>
    <lineage>
        <taxon>Eukaryota</taxon>
        <taxon>Sar</taxon>
        <taxon>Stramenopiles</taxon>
        <taxon>Oomycota</taxon>
        <taxon>Peronosporomycetes</taxon>
        <taxon>Peronosporales</taxon>
        <taxon>Peronosporaceae</taxon>
        <taxon>Phytophthora</taxon>
    </lineage>
</organism>
<evidence type="ECO:0000256" key="2">
    <source>
        <dbReference type="ARBA" id="ARBA00022771"/>
    </source>
</evidence>
<dbReference type="SMART" id="SM00744">
    <property type="entry name" value="RINGv"/>
    <property type="match status" value="1"/>
</dbReference>
<keyword evidence="3" id="KW-0862">Zinc</keyword>
<sequence length="297" mass="32797">MSRQLACDSLPASSHLPHPSEVRPVKASFHRSEPLSSRSHCRIRCVGLNQNGQKLLNQESTGANTMELQLSVTVRYVARHSDVIGDVLGHFESPAWVRLVLRQTMPQLKQISPTDPNELTKMVRNAENSAKQETNCAICMGEEPTDTAPVELPCSHRFHSTCAQSWLQRRSTCPLCRFQLPTAYTGTFAIVSVRSTLLLPPELDGLSLSGLQVQPVGGQILQATVTITMTRIPAETTLDTAKRRRSCQVSVDMLHANGSSALTPLGRNAKRKREEKSRKGKGYDAKEDVCKRARMTA</sequence>
<proteinExistence type="predicted"/>
<reference evidence="7 8" key="1">
    <citation type="submission" date="2013-11" db="EMBL/GenBank/DDBJ databases">
        <title>The Genome Sequence of Phytophthora parasitica P1976.</title>
        <authorList>
            <consortium name="The Broad Institute Genomics Platform"/>
            <person name="Russ C."/>
            <person name="Tyler B."/>
            <person name="Panabieres F."/>
            <person name="Shan W."/>
            <person name="Tripathy S."/>
            <person name="Grunwald N."/>
            <person name="Machado M."/>
            <person name="Johnson C.S."/>
            <person name="Walker B."/>
            <person name="Young S."/>
            <person name="Zeng Q."/>
            <person name="Gargeya S."/>
            <person name="Fitzgerald M."/>
            <person name="Haas B."/>
            <person name="Abouelleil A."/>
            <person name="Allen A.W."/>
            <person name="Alvarado L."/>
            <person name="Arachchi H.M."/>
            <person name="Berlin A.M."/>
            <person name="Chapman S.B."/>
            <person name="Gainer-Dewar J."/>
            <person name="Goldberg J."/>
            <person name="Griggs A."/>
            <person name="Gujja S."/>
            <person name="Hansen M."/>
            <person name="Howarth C."/>
            <person name="Imamovic A."/>
            <person name="Ireland A."/>
            <person name="Larimer J."/>
            <person name="McCowan C."/>
            <person name="Murphy C."/>
            <person name="Pearson M."/>
            <person name="Poon T.W."/>
            <person name="Priest M."/>
            <person name="Roberts A."/>
            <person name="Saif S."/>
            <person name="Shea T."/>
            <person name="Sisk P."/>
            <person name="Sykes S."/>
            <person name="Wortman J."/>
            <person name="Nusbaum C."/>
            <person name="Birren B."/>
        </authorList>
    </citation>
    <scope>NUCLEOTIDE SEQUENCE [LARGE SCALE GENOMIC DNA]</scope>
    <source>
        <strain evidence="7 8">P1976</strain>
    </source>
</reference>
<keyword evidence="2 4" id="KW-0863">Zinc-finger</keyword>
<protein>
    <recommendedName>
        <fullName evidence="6">RING-type domain-containing protein</fullName>
    </recommendedName>
</protein>
<evidence type="ECO:0000256" key="4">
    <source>
        <dbReference type="PROSITE-ProRule" id="PRU00175"/>
    </source>
</evidence>
<dbReference type="AlphaFoldDB" id="A0A081AM44"/>
<evidence type="ECO:0000313" key="8">
    <source>
        <dbReference type="Proteomes" id="UP000028582"/>
    </source>
</evidence>
<dbReference type="Gene3D" id="3.30.40.10">
    <property type="entry name" value="Zinc/RING finger domain, C3HC4 (zinc finger)"/>
    <property type="match status" value="1"/>
</dbReference>
<keyword evidence="1" id="KW-0479">Metal-binding</keyword>
<feature type="domain" description="RING-type" evidence="6">
    <location>
        <begin position="136"/>
        <end position="177"/>
    </location>
</feature>
<accession>A0A081AM44</accession>
<dbReference type="PANTHER" id="PTHR15710">
    <property type="entry name" value="E3 UBIQUITIN-PROTEIN LIGASE PRAJA"/>
    <property type="match status" value="1"/>
</dbReference>
<feature type="compositionally biased region" description="Basic and acidic residues" evidence="5">
    <location>
        <begin position="272"/>
        <end position="291"/>
    </location>
</feature>
<dbReference type="SUPFAM" id="SSF57850">
    <property type="entry name" value="RING/U-box"/>
    <property type="match status" value="1"/>
</dbReference>
<dbReference type="OrthoDB" id="58057at2759"/>
<dbReference type="EMBL" id="ANJA01001051">
    <property type="protein sequence ID" value="ETO79955.1"/>
    <property type="molecule type" value="Genomic_DNA"/>
</dbReference>
<dbReference type="GO" id="GO:0008270">
    <property type="term" value="F:zinc ion binding"/>
    <property type="evidence" value="ECO:0007669"/>
    <property type="project" value="UniProtKB-KW"/>
</dbReference>